<protein>
    <submittedName>
        <fullName evidence="1">6-hydroxy-D-nicotine oxidase 3</fullName>
    </submittedName>
</protein>
<gene>
    <name evidence="1" type="ORF">CTRU02_201325</name>
</gene>
<comment type="caution">
    <text evidence="1">The sequence shown here is derived from an EMBL/GenBank/DDBJ whole genome shotgun (WGS) entry which is preliminary data.</text>
</comment>
<evidence type="ECO:0000313" key="2">
    <source>
        <dbReference type="Proteomes" id="UP000805649"/>
    </source>
</evidence>
<name>A0ACC3ZHV3_COLTU</name>
<sequence>MHIGVAFILQASLVLSAPNLEDLKACLRTASVPIASSLPTAYNLRLPYKPLVVAIPTTVSQISSAVTCGAKNGVSVSAKSGGHSYTASSFGSEDGQLVINLDRMYAVTVASDGTAKVQAGARLGHVATQLYAQGKRAISHGTCPACRSVGVGGHALHGGHGMVSRKYGLATDWIRGATVVLANGTITRCSATERPNLFWSIRGAGSSMVIVAEFEFNTFAAPEKMTYFDIDLTWDAKKAPQVLLDAQEFAKSMPAELTMAVTFNNDGYYLNGAYVGEDAAFRTAIQPLLTKLGVKVSSSKTVGWIDFIKHYAGVAEIDITTPTYNEENFYASSIATPALTKAHFESLVAAVAKTGFSTTRSWFMHMNLHGGSDSAITRPKPADTAYVHRDKMLLFQLKDSVSQSQQYPKDGFSLLQGFRQSISKSLGSNAWGMYVNYPDSEISGTDAPNLYWGSNLNRLEWVKEDYDPNNLFRNTQSIKPAE</sequence>
<dbReference type="EMBL" id="VUJX02000001">
    <property type="protein sequence ID" value="KAL0943438.1"/>
    <property type="molecule type" value="Genomic_DNA"/>
</dbReference>
<reference evidence="1 2" key="1">
    <citation type="journal article" date="2020" name="Phytopathology">
        <title>Genome Sequence Resources of Colletotrichum truncatum, C. plurivorum, C. musicola, and C. sojae: Four Species Pathogenic to Soybean (Glycine max).</title>
        <authorList>
            <person name="Rogerio F."/>
            <person name="Boufleur T.R."/>
            <person name="Ciampi-Guillardi M."/>
            <person name="Sukno S.A."/>
            <person name="Thon M.R."/>
            <person name="Massola Junior N.S."/>
            <person name="Baroncelli R."/>
        </authorList>
    </citation>
    <scope>NUCLEOTIDE SEQUENCE [LARGE SCALE GENOMIC DNA]</scope>
    <source>
        <strain evidence="1 2">CMES1059</strain>
    </source>
</reference>
<proteinExistence type="predicted"/>
<keyword evidence="2" id="KW-1185">Reference proteome</keyword>
<evidence type="ECO:0000313" key="1">
    <source>
        <dbReference type="EMBL" id="KAL0943438.1"/>
    </source>
</evidence>
<accession>A0ACC3ZHV3</accession>
<dbReference type="Proteomes" id="UP000805649">
    <property type="component" value="Unassembled WGS sequence"/>
</dbReference>
<organism evidence="1 2">
    <name type="scientific">Colletotrichum truncatum</name>
    <name type="common">Anthracnose fungus</name>
    <name type="synonym">Colletotrichum capsici</name>
    <dbReference type="NCBI Taxonomy" id="5467"/>
    <lineage>
        <taxon>Eukaryota</taxon>
        <taxon>Fungi</taxon>
        <taxon>Dikarya</taxon>
        <taxon>Ascomycota</taxon>
        <taxon>Pezizomycotina</taxon>
        <taxon>Sordariomycetes</taxon>
        <taxon>Hypocreomycetidae</taxon>
        <taxon>Glomerellales</taxon>
        <taxon>Glomerellaceae</taxon>
        <taxon>Colletotrichum</taxon>
        <taxon>Colletotrichum truncatum species complex</taxon>
    </lineage>
</organism>